<evidence type="ECO:0000313" key="4">
    <source>
        <dbReference type="Proteomes" id="UP000878956"/>
    </source>
</evidence>
<reference evidence="3" key="2">
    <citation type="submission" date="2021-06" db="EMBL/GenBank/DDBJ databases">
        <authorList>
            <consortium name="NCBI Pathogen Detection Project"/>
        </authorList>
    </citation>
    <scope>NUCLEOTIDE SEQUENCE</scope>
    <source>
        <strain evidence="3">HN1000</strain>
    </source>
</reference>
<reference evidence="3" key="1">
    <citation type="journal article" date="2018" name="Genome Biol.">
        <title>SKESA: strategic k-mer extension for scrupulous assemblies.</title>
        <authorList>
            <person name="Souvorov A."/>
            <person name="Agarwala R."/>
            <person name="Lipman D.J."/>
        </authorList>
    </citation>
    <scope>NUCLEOTIDE SEQUENCE</scope>
    <source>
        <strain evidence="3">HN1000</strain>
    </source>
</reference>
<evidence type="ECO:0000256" key="1">
    <source>
        <dbReference type="ARBA" id="ARBA00023125"/>
    </source>
</evidence>
<sequence>MLEEDEIYNVIGKRIRNYRRKAGYNQNTLAKKAGLFPAYIGQIERGESKASLRSIFKIANALEIPLEVLFENIIQNENDVETLSSEAYELIDSLTVKEQKAIIRLIKEIIEYRKFEE</sequence>
<dbReference type="AlphaFoldDB" id="A0AAN6A561"/>
<dbReference type="Pfam" id="PF01381">
    <property type="entry name" value="HTH_3"/>
    <property type="match status" value="1"/>
</dbReference>
<dbReference type="PANTHER" id="PTHR46797">
    <property type="entry name" value="HTH-TYPE TRANSCRIPTIONAL REGULATOR"/>
    <property type="match status" value="1"/>
</dbReference>
<proteinExistence type="predicted"/>
<dbReference type="GO" id="GO:0003700">
    <property type="term" value="F:DNA-binding transcription factor activity"/>
    <property type="evidence" value="ECO:0007669"/>
    <property type="project" value="TreeGrafter"/>
</dbReference>
<dbReference type="GO" id="GO:0005829">
    <property type="term" value="C:cytosol"/>
    <property type="evidence" value="ECO:0007669"/>
    <property type="project" value="TreeGrafter"/>
</dbReference>
<feature type="domain" description="HTH cro/C1-type" evidence="2">
    <location>
        <begin position="15"/>
        <end position="69"/>
    </location>
</feature>
<dbReference type="SMART" id="SM00530">
    <property type="entry name" value="HTH_XRE"/>
    <property type="match status" value="1"/>
</dbReference>
<keyword evidence="1" id="KW-0238">DNA-binding</keyword>
<evidence type="ECO:0000259" key="2">
    <source>
        <dbReference type="PROSITE" id="PS50943"/>
    </source>
</evidence>
<dbReference type="CDD" id="cd00093">
    <property type="entry name" value="HTH_XRE"/>
    <property type="match status" value="1"/>
</dbReference>
<dbReference type="InterPro" id="IPR010982">
    <property type="entry name" value="Lambda_DNA-bd_dom_sf"/>
</dbReference>
<gene>
    <name evidence="3" type="ORF">KRM00_001070</name>
</gene>
<dbReference type="EMBL" id="DAEPXK010000008">
    <property type="protein sequence ID" value="HBH1541608.1"/>
    <property type="molecule type" value="Genomic_DNA"/>
</dbReference>
<dbReference type="InterPro" id="IPR001387">
    <property type="entry name" value="Cro/C1-type_HTH"/>
</dbReference>
<name>A0AAN6A561_CLODI</name>
<accession>A0AAN6A561</accession>
<evidence type="ECO:0000313" key="3">
    <source>
        <dbReference type="EMBL" id="HBH1541608.1"/>
    </source>
</evidence>
<dbReference type="RefSeq" id="WP_018112559.1">
    <property type="nucleotide sequence ID" value="NZ_BING01000001.1"/>
</dbReference>
<dbReference type="InterPro" id="IPR050807">
    <property type="entry name" value="TransReg_Diox_bact_type"/>
</dbReference>
<dbReference type="SUPFAM" id="SSF47413">
    <property type="entry name" value="lambda repressor-like DNA-binding domains"/>
    <property type="match status" value="1"/>
</dbReference>
<comment type="caution">
    <text evidence="3">The sequence shown here is derived from an EMBL/GenBank/DDBJ whole genome shotgun (WGS) entry which is preliminary data.</text>
</comment>
<dbReference type="Gene3D" id="1.10.260.40">
    <property type="entry name" value="lambda repressor-like DNA-binding domains"/>
    <property type="match status" value="1"/>
</dbReference>
<dbReference type="PANTHER" id="PTHR46797:SF1">
    <property type="entry name" value="METHYLPHOSPHONATE SYNTHASE"/>
    <property type="match status" value="1"/>
</dbReference>
<dbReference type="Proteomes" id="UP000878956">
    <property type="component" value="Unassembled WGS sequence"/>
</dbReference>
<protein>
    <submittedName>
        <fullName evidence="3">Helix-turn-helix transcriptional regulator</fullName>
    </submittedName>
</protein>
<dbReference type="PROSITE" id="PS50943">
    <property type="entry name" value="HTH_CROC1"/>
    <property type="match status" value="1"/>
</dbReference>
<dbReference type="GO" id="GO:0003677">
    <property type="term" value="F:DNA binding"/>
    <property type="evidence" value="ECO:0007669"/>
    <property type="project" value="UniProtKB-KW"/>
</dbReference>
<organism evidence="3 4">
    <name type="scientific">Clostridioides difficile</name>
    <name type="common">Peptoclostridium difficile</name>
    <dbReference type="NCBI Taxonomy" id="1496"/>
    <lineage>
        <taxon>Bacteria</taxon>
        <taxon>Bacillati</taxon>
        <taxon>Bacillota</taxon>
        <taxon>Clostridia</taxon>
        <taxon>Peptostreptococcales</taxon>
        <taxon>Peptostreptococcaceae</taxon>
        <taxon>Clostridioides</taxon>
    </lineage>
</organism>